<dbReference type="Gene3D" id="3.40.50.2000">
    <property type="entry name" value="Glycogen Phosphorylase B"/>
    <property type="match status" value="2"/>
</dbReference>
<dbReference type="GO" id="GO:0035251">
    <property type="term" value="F:UDP-glucosyltransferase activity"/>
    <property type="evidence" value="ECO:0007669"/>
    <property type="project" value="TreeGrafter"/>
</dbReference>
<dbReference type="PANTHER" id="PTHR48047">
    <property type="entry name" value="GLYCOSYLTRANSFERASE"/>
    <property type="match status" value="1"/>
</dbReference>
<organism evidence="6 7">
    <name type="scientific">Arabis alpina</name>
    <name type="common">Alpine rock-cress</name>
    <dbReference type="NCBI Taxonomy" id="50452"/>
    <lineage>
        <taxon>Eukaryota</taxon>
        <taxon>Viridiplantae</taxon>
        <taxon>Streptophyta</taxon>
        <taxon>Embryophyta</taxon>
        <taxon>Tracheophyta</taxon>
        <taxon>Spermatophyta</taxon>
        <taxon>Magnoliopsida</taxon>
        <taxon>eudicotyledons</taxon>
        <taxon>Gunneridae</taxon>
        <taxon>Pentapetalae</taxon>
        <taxon>rosids</taxon>
        <taxon>malvids</taxon>
        <taxon>Brassicales</taxon>
        <taxon>Brassicaceae</taxon>
        <taxon>Arabideae</taxon>
        <taxon>Arabis</taxon>
    </lineage>
</organism>
<evidence type="ECO:0000256" key="4">
    <source>
        <dbReference type="RuleBase" id="RU003718"/>
    </source>
</evidence>
<dbReference type="PROSITE" id="PS00375">
    <property type="entry name" value="UDPGT"/>
    <property type="match status" value="1"/>
</dbReference>
<dbReference type="Proteomes" id="UP000029120">
    <property type="component" value="Chromosome 8"/>
</dbReference>
<dbReference type="FunFam" id="3.40.50.2000:FF:000064">
    <property type="entry name" value="Glycosyltransferase"/>
    <property type="match status" value="1"/>
</dbReference>
<keyword evidence="7" id="KW-1185">Reference proteome</keyword>
<keyword evidence="2 4" id="KW-0328">Glycosyltransferase</keyword>
<evidence type="ECO:0000256" key="3">
    <source>
        <dbReference type="ARBA" id="ARBA00022679"/>
    </source>
</evidence>
<dbReference type="eggNOG" id="KOG1192">
    <property type="taxonomic scope" value="Eukaryota"/>
</dbReference>
<dbReference type="EMBL" id="CM002876">
    <property type="protein sequence ID" value="KFK25527.1"/>
    <property type="molecule type" value="Genomic_DNA"/>
</dbReference>
<reference evidence="7" key="1">
    <citation type="journal article" date="2015" name="Nat. Plants">
        <title>Genome expansion of Arabis alpina linked with retrotransposition and reduced symmetric DNA methylation.</title>
        <authorList>
            <person name="Willing E.M."/>
            <person name="Rawat V."/>
            <person name="Mandakova T."/>
            <person name="Maumus F."/>
            <person name="James G.V."/>
            <person name="Nordstroem K.J."/>
            <person name="Becker C."/>
            <person name="Warthmann N."/>
            <person name="Chica C."/>
            <person name="Szarzynska B."/>
            <person name="Zytnicki M."/>
            <person name="Albani M.C."/>
            <person name="Kiefer C."/>
            <person name="Bergonzi S."/>
            <person name="Castaings L."/>
            <person name="Mateos J.L."/>
            <person name="Berns M.C."/>
            <person name="Bujdoso N."/>
            <person name="Piofczyk T."/>
            <person name="de Lorenzo L."/>
            <person name="Barrero-Sicilia C."/>
            <person name="Mateos I."/>
            <person name="Piednoel M."/>
            <person name="Hagmann J."/>
            <person name="Chen-Min-Tao R."/>
            <person name="Iglesias-Fernandez R."/>
            <person name="Schuster S.C."/>
            <person name="Alonso-Blanco C."/>
            <person name="Roudier F."/>
            <person name="Carbonero P."/>
            <person name="Paz-Ares J."/>
            <person name="Davis S.J."/>
            <person name="Pecinka A."/>
            <person name="Quesneville H."/>
            <person name="Colot V."/>
            <person name="Lysak M.A."/>
            <person name="Weigel D."/>
            <person name="Coupland G."/>
            <person name="Schneeberger K."/>
        </authorList>
    </citation>
    <scope>NUCLEOTIDE SEQUENCE [LARGE SCALE GENOMIC DNA]</scope>
    <source>
        <strain evidence="7">cv. Pajares</strain>
    </source>
</reference>
<evidence type="ECO:0000256" key="1">
    <source>
        <dbReference type="ARBA" id="ARBA00009995"/>
    </source>
</evidence>
<comment type="similarity">
    <text evidence="1 4">Belongs to the UDP-glycosyltransferase family.</text>
</comment>
<sequence>MAVSKPRNLQIVMFPFMGQGHIIPFVALALRLEKMMKNSVDTHHLKPTISLVNTPLNIPKLRSNLPPESSIRLIELPFNSSDHGLPHDAENFDALSYSLVISLLEASRSLREPFRDLLKKILKEGDDGESSVMVIADFFLGWIGKVCQEVGVSSVIFSASGPFGLGCYRSVWLNLPQKETEHDRFLLHDFQEAGEIEKTQLNPFMLEADGNDDWSVFMKKNIPGWSDFDGFLFNTVAEIDQMGLSYFSRITSVPVWPVGPVLFSPDKKPAGSRSTEEAVSAWLDSKPDHSVVYVCFGSMNSISQTNMLELAMALESSEKNFIWVVRPPIGAEANREFDMKEYLPGGFEERIKRSERGLIVTKWAPQVVILSHKATSVFFSHCGWNSILESISQGVPILGWPMAGEQFFNSILMEKHIGVSIEVARGKKCDIKCDEIVSKIKLVMEESEVGIEIRKKAKEVKELVRIATEDGAKGSSLVGLEEFLGQAMVKKEKN</sequence>
<dbReference type="Pfam" id="PF00201">
    <property type="entry name" value="UDPGT"/>
    <property type="match status" value="1"/>
</dbReference>
<evidence type="ECO:0000256" key="5">
    <source>
        <dbReference type="RuleBase" id="RU362057"/>
    </source>
</evidence>
<dbReference type="InterPro" id="IPR002213">
    <property type="entry name" value="UDP_glucos_trans"/>
</dbReference>
<evidence type="ECO:0000313" key="6">
    <source>
        <dbReference type="EMBL" id="KFK25527.1"/>
    </source>
</evidence>
<dbReference type="AlphaFoldDB" id="A0A087G6M5"/>
<accession>A0A087G6M5</accession>
<evidence type="ECO:0000313" key="7">
    <source>
        <dbReference type="Proteomes" id="UP000029120"/>
    </source>
</evidence>
<protein>
    <recommendedName>
        <fullName evidence="5">Glycosyltransferase</fullName>
        <ecNumber evidence="5">2.4.1.-</ecNumber>
    </recommendedName>
</protein>
<gene>
    <name evidence="6" type="ordered locus">AALP_Aa8g126700</name>
</gene>
<dbReference type="OrthoDB" id="5835829at2759"/>
<dbReference type="EC" id="2.4.1.-" evidence="5"/>
<evidence type="ECO:0000256" key="2">
    <source>
        <dbReference type="ARBA" id="ARBA00022676"/>
    </source>
</evidence>
<dbReference type="SUPFAM" id="SSF53756">
    <property type="entry name" value="UDP-Glycosyltransferase/glycogen phosphorylase"/>
    <property type="match status" value="1"/>
</dbReference>
<dbReference type="CDD" id="cd03784">
    <property type="entry name" value="GT1_Gtf-like"/>
    <property type="match status" value="1"/>
</dbReference>
<dbReference type="OMA" id="QFFNVKF"/>
<name>A0A087G6M5_ARAAL</name>
<dbReference type="PANTHER" id="PTHR48047:SF61">
    <property type="entry name" value="OS04G0273600 PROTEIN"/>
    <property type="match status" value="1"/>
</dbReference>
<keyword evidence="3 4" id="KW-0808">Transferase</keyword>
<dbReference type="FunFam" id="3.40.50.2000:FF:000103">
    <property type="entry name" value="Glycosyltransferase"/>
    <property type="match status" value="1"/>
</dbReference>
<dbReference type="InterPro" id="IPR035595">
    <property type="entry name" value="UDP_glycos_trans_CS"/>
</dbReference>
<proteinExistence type="inferred from homology"/>
<dbReference type="Gramene" id="KFK25527">
    <property type="protein sequence ID" value="KFK25527"/>
    <property type="gene ID" value="AALP_AA8G126700"/>
</dbReference>